<comment type="caution">
    <text evidence="1">The sequence shown here is derived from an EMBL/GenBank/DDBJ whole genome shotgun (WGS) entry which is preliminary data.</text>
</comment>
<gene>
    <name evidence="1" type="ORF">TRFO_30215</name>
</gene>
<accession>A0A1J4JZI5</accession>
<dbReference type="AlphaFoldDB" id="A0A1J4JZI5"/>
<protein>
    <submittedName>
        <fullName evidence="1">Uncharacterized protein</fullName>
    </submittedName>
</protein>
<dbReference type="GeneID" id="94841924"/>
<dbReference type="VEuPathDB" id="TrichDB:TRFO_30215"/>
<name>A0A1J4JZI5_9EUKA</name>
<dbReference type="Gene3D" id="6.10.140.920">
    <property type="match status" value="1"/>
</dbReference>
<organism evidence="1 2">
    <name type="scientific">Tritrichomonas foetus</name>
    <dbReference type="NCBI Taxonomy" id="1144522"/>
    <lineage>
        <taxon>Eukaryota</taxon>
        <taxon>Metamonada</taxon>
        <taxon>Parabasalia</taxon>
        <taxon>Tritrichomonadida</taxon>
        <taxon>Tritrichomonadidae</taxon>
        <taxon>Tritrichomonas</taxon>
    </lineage>
</organism>
<dbReference type="RefSeq" id="XP_068355805.1">
    <property type="nucleotide sequence ID" value="XM_068507220.1"/>
</dbReference>
<evidence type="ECO:0000313" key="1">
    <source>
        <dbReference type="EMBL" id="OHT02669.1"/>
    </source>
</evidence>
<proteinExistence type="predicted"/>
<keyword evidence="2" id="KW-1185">Reference proteome</keyword>
<dbReference type="EMBL" id="MLAK01000859">
    <property type="protein sequence ID" value="OHT02669.1"/>
    <property type="molecule type" value="Genomic_DNA"/>
</dbReference>
<evidence type="ECO:0000313" key="2">
    <source>
        <dbReference type="Proteomes" id="UP000179807"/>
    </source>
</evidence>
<reference evidence="1" key="1">
    <citation type="submission" date="2016-10" db="EMBL/GenBank/DDBJ databases">
        <authorList>
            <person name="Benchimol M."/>
            <person name="Almeida L.G."/>
            <person name="Vasconcelos A.T."/>
            <person name="Perreira-Neves A."/>
            <person name="Rosa I.A."/>
            <person name="Tasca T."/>
            <person name="Bogo M.R."/>
            <person name="de Souza W."/>
        </authorList>
    </citation>
    <scope>NUCLEOTIDE SEQUENCE [LARGE SCALE GENOMIC DNA]</scope>
    <source>
        <strain evidence="1">K</strain>
    </source>
</reference>
<dbReference type="Proteomes" id="UP000179807">
    <property type="component" value="Unassembled WGS sequence"/>
</dbReference>
<sequence length="176" mass="20641">MLSEAVEKINNNIKCLKYEVKSIKKFNADVSQISLIQSQIQQLRHLISDCDTEKLPLTQSSQFIKCLKHEVKLLKEQYHYIPTFIKDIQHLKHRIHKLNKKVFYSKQSDENDLDYSIIQYDPSTDKRIQSLENSIHQILSRLNNNLPNVQQVFVDLPRTRGVNLVFRGMPVHPNCS</sequence>